<dbReference type="PROSITE" id="PS50003">
    <property type="entry name" value="PH_DOMAIN"/>
    <property type="match status" value="1"/>
</dbReference>
<dbReference type="InterPro" id="IPR002110">
    <property type="entry name" value="Ankyrin_rpt"/>
</dbReference>
<dbReference type="InterPro" id="IPR001849">
    <property type="entry name" value="PH_domain"/>
</dbReference>
<feature type="region of interest" description="Disordered" evidence="2">
    <location>
        <begin position="644"/>
        <end position="681"/>
    </location>
</feature>
<dbReference type="EMBL" id="CH991548">
    <property type="protein sequence ID" value="EDQ90169.1"/>
    <property type="molecule type" value="Genomic_DNA"/>
</dbReference>
<dbReference type="Gene3D" id="2.30.29.30">
    <property type="entry name" value="Pleckstrin-homology domain (PH domain)/Phosphotyrosine-binding domain (PTB)"/>
    <property type="match status" value="1"/>
</dbReference>
<feature type="compositionally biased region" description="Low complexity" evidence="2">
    <location>
        <begin position="262"/>
        <end position="273"/>
    </location>
</feature>
<feature type="compositionally biased region" description="Low complexity" evidence="2">
    <location>
        <begin position="297"/>
        <end position="316"/>
    </location>
</feature>
<dbReference type="KEGG" id="mbr:MONBRDRAFT_7513"/>
<feature type="compositionally biased region" description="Basic and acidic residues" evidence="2">
    <location>
        <begin position="649"/>
        <end position="660"/>
    </location>
</feature>
<accession>A9UX76</accession>
<dbReference type="GeneID" id="5890376"/>
<evidence type="ECO:0000259" key="3">
    <source>
        <dbReference type="PROSITE" id="PS50003"/>
    </source>
</evidence>
<evidence type="ECO:0000256" key="2">
    <source>
        <dbReference type="SAM" id="MobiDB-lite"/>
    </source>
</evidence>
<dbReference type="AlphaFoldDB" id="A9UX76"/>
<dbReference type="InterPro" id="IPR036770">
    <property type="entry name" value="Ankyrin_rpt-contain_sf"/>
</dbReference>
<feature type="compositionally biased region" description="Polar residues" evidence="2">
    <location>
        <begin position="274"/>
        <end position="283"/>
    </location>
</feature>
<evidence type="ECO:0000313" key="5">
    <source>
        <dbReference type="Proteomes" id="UP000001357"/>
    </source>
</evidence>
<dbReference type="SUPFAM" id="SSF48403">
    <property type="entry name" value="Ankyrin repeat"/>
    <property type="match status" value="1"/>
</dbReference>
<protein>
    <recommendedName>
        <fullName evidence="3">PH domain-containing protein</fullName>
    </recommendedName>
</protein>
<dbReference type="STRING" id="81824.A9UX76"/>
<sequence>MSSMFQSLRMMGKSLSSAAEAGDVDAVQSLLSSSETPLHISANVGHVEVMQTLINYGADPLEETKDGTSPLELAAGVRGQLATIVLVNGSAQHERLVELLEDLDNASSLELCNLLDTDRRPSELGAIIHMAAGLSGSLDGGNADAIASDGQAAPRMSSLRALRNKIGMRSARSNSDTGSGPAMAADTMTDAASTESNPVVEAEAPPIPSPYQPEPNEEPKPADPELEDPEAKPEAETIEPETIKSEPEAIELETVNREASKAEAGGDLEAAGEPSTSSTTARVETSDDTSIEDTSPDTAASAKEATDAKASAAMTAQPDDESPPPVRASISIPPPPPSTAPAADAEQSERADDAETSSEGSGTAGTPLAEDTRHADVSILRDAEPQAGASSASRMRLFSRGASAPAPAVPRPVTHKDLLKEGPLWKKPQIRTGKINVNNKARLRWFVLQETTLSYYDYSPESTKKRIGKIKGCIPLNTVLQVQASHGEGDEATRCFEVIQEDAALFCVAGNMAERDAWVTAICRAWAAAETLIKPQNRLPMPESTEGEAQPPPLPVPYADQATENQATRERGFTASVKNRASLKASASQLARQQELEREELGMVDMSSQSLSWIASVSFATAAELWLRILIALLCVELWTSSENSGVTSERDTDAARPEEASAAEKPLDQSDNTSSGEHVE</sequence>
<gene>
    <name evidence="4" type="ORF">MONBRDRAFT_7513</name>
</gene>
<dbReference type="Gene3D" id="1.25.40.20">
    <property type="entry name" value="Ankyrin repeat-containing domain"/>
    <property type="match status" value="1"/>
</dbReference>
<name>A9UX76_MONBE</name>
<dbReference type="SMART" id="SM00233">
    <property type="entry name" value="PH"/>
    <property type="match status" value="1"/>
</dbReference>
<dbReference type="SUPFAM" id="SSF50729">
    <property type="entry name" value="PH domain-like"/>
    <property type="match status" value="1"/>
</dbReference>
<dbReference type="InterPro" id="IPR011993">
    <property type="entry name" value="PH-like_dom_sf"/>
</dbReference>
<feature type="region of interest" description="Disordered" evidence="2">
    <location>
        <begin position="168"/>
        <end position="371"/>
    </location>
</feature>
<dbReference type="PANTHER" id="PTHR14336">
    <property type="entry name" value="TANDEM PH DOMAIN CONTAINING PROTEIN"/>
    <property type="match status" value="1"/>
</dbReference>
<dbReference type="Pfam" id="PF12796">
    <property type="entry name" value="Ank_2"/>
    <property type="match status" value="1"/>
</dbReference>
<feature type="compositionally biased region" description="Acidic residues" evidence="2">
    <location>
        <begin position="286"/>
        <end position="295"/>
    </location>
</feature>
<feature type="compositionally biased region" description="Low complexity" evidence="2">
    <location>
        <begin position="182"/>
        <end position="192"/>
    </location>
</feature>
<feature type="repeat" description="ANK" evidence="1">
    <location>
        <begin position="33"/>
        <end position="65"/>
    </location>
</feature>
<organism evidence="4 5">
    <name type="scientific">Monosiga brevicollis</name>
    <name type="common">Choanoflagellate</name>
    <dbReference type="NCBI Taxonomy" id="81824"/>
    <lineage>
        <taxon>Eukaryota</taxon>
        <taxon>Choanoflagellata</taxon>
        <taxon>Craspedida</taxon>
        <taxon>Salpingoecidae</taxon>
        <taxon>Monosiga</taxon>
    </lineage>
</organism>
<feature type="compositionally biased region" description="Basic and acidic residues" evidence="2">
    <location>
        <begin position="217"/>
        <end position="247"/>
    </location>
</feature>
<dbReference type="RefSeq" id="XP_001744936.1">
    <property type="nucleotide sequence ID" value="XM_001744884.1"/>
</dbReference>
<dbReference type="InParanoid" id="A9UX76"/>
<evidence type="ECO:0000313" key="4">
    <source>
        <dbReference type="EMBL" id="EDQ90169.1"/>
    </source>
</evidence>
<feature type="domain" description="PH" evidence="3">
    <location>
        <begin position="417"/>
        <end position="527"/>
    </location>
</feature>
<proteinExistence type="predicted"/>
<feature type="region of interest" description="Disordered" evidence="2">
    <location>
        <begin position="537"/>
        <end position="556"/>
    </location>
</feature>
<dbReference type="Pfam" id="PF00169">
    <property type="entry name" value="PH"/>
    <property type="match status" value="1"/>
</dbReference>
<dbReference type="PROSITE" id="PS50297">
    <property type="entry name" value="ANK_REP_REGION"/>
    <property type="match status" value="1"/>
</dbReference>
<dbReference type="SMART" id="SM00248">
    <property type="entry name" value="ANK"/>
    <property type="match status" value="1"/>
</dbReference>
<dbReference type="InterPro" id="IPR051707">
    <property type="entry name" value="PI-Interact_SigTrans_Reg"/>
</dbReference>
<keyword evidence="5" id="KW-1185">Reference proteome</keyword>
<feature type="compositionally biased region" description="Polar residues" evidence="2">
    <location>
        <begin position="670"/>
        <end position="681"/>
    </location>
</feature>
<dbReference type="Proteomes" id="UP000001357">
    <property type="component" value="Unassembled WGS sequence"/>
</dbReference>
<reference evidence="4 5" key="1">
    <citation type="journal article" date="2008" name="Nature">
        <title>The genome of the choanoflagellate Monosiga brevicollis and the origin of metazoans.</title>
        <authorList>
            <consortium name="JGI Sequencing"/>
            <person name="King N."/>
            <person name="Westbrook M.J."/>
            <person name="Young S.L."/>
            <person name="Kuo A."/>
            <person name="Abedin M."/>
            <person name="Chapman J."/>
            <person name="Fairclough S."/>
            <person name="Hellsten U."/>
            <person name="Isogai Y."/>
            <person name="Letunic I."/>
            <person name="Marr M."/>
            <person name="Pincus D."/>
            <person name="Putnam N."/>
            <person name="Rokas A."/>
            <person name="Wright K.J."/>
            <person name="Zuzow R."/>
            <person name="Dirks W."/>
            <person name="Good M."/>
            <person name="Goodstein D."/>
            <person name="Lemons D."/>
            <person name="Li W."/>
            <person name="Lyons J.B."/>
            <person name="Morris A."/>
            <person name="Nichols S."/>
            <person name="Richter D.J."/>
            <person name="Salamov A."/>
            <person name="Bork P."/>
            <person name="Lim W.A."/>
            <person name="Manning G."/>
            <person name="Miller W.T."/>
            <person name="McGinnis W."/>
            <person name="Shapiro H."/>
            <person name="Tjian R."/>
            <person name="Grigoriev I.V."/>
            <person name="Rokhsar D."/>
        </authorList>
    </citation>
    <scope>NUCLEOTIDE SEQUENCE [LARGE SCALE GENOMIC DNA]</scope>
    <source>
        <strain evidence="5">MX1 / ATCC 50154</strain>
    </source>
</reference>
<dbReference type="PANTHER" id="PTHR14336:SF8">
    <property type="entry name" value="PROTEIN OPY1"/>
    <property type="match status" value="1"/>
</dbReference>
<evidence type="ECO:0000256" key="1">
    <source>
        <dbReference type="PROSITE-ProRule" id="PRU00023"/>
    </source>
</evidence>
<dbReference type="PROSITE" id="PS50088">
    <property type="entry name" value="ANK_REPEAT"/>
    <property type="match status" value="1"/>
</dbReference>
<keyword evidence="1" id="KW-0040">ANK repeat</keyword>